<keyword evidence="3" id="KW-1185">Reference proteome</keyword>
<dbReference type="EMBL" id="BAABJQ010000007">
    <property type="protein sequence ID" value="GAA5185205.1"/>
    <property type="molecule type" value="Genomic_DNA"/>
</dbReference>
<evidence type="ECO:0000313" key="2">
    <source>
        <dbReference type="EMBL" id="GAA5185205.1"/>
    </source>
</evidence>
<reference evidence="3" key="1">
    <citation type="journal article" date="2019" name="Int. J. Syst. Evol. Microbiol.">
        <title>The Global Catalogue of Microorganisms (GCM) 10K type strain sequencing project: providing services to taxonomists for standard genome sequencing and annotation.</title>
        <authorList>
            <consortium name="The Broad Institute Genomics Platform"/>
            <consortium name="The Broad Institute Genome Sequencing Center for Infectious Disease"/>
            <person name="Wu L."/>
            <person name="Ma J."/>
        </authorList>
    </citation>
    <scope>NUCLEOTIDE SEQUENCE [LARGE SCALE GENOMIC DNA]</scope>
    <source>
        <strain evidence="3">JCM 18304</strain>
    </source>
</reference>
<sequence>MNATGSDAGSPFLDGLDSDVTAPHRPQVDDEVMRRLRTPFEADPADLPNSGERPQERRQPTTNERRPRR</sequence>
<feature type="compositionally biased region" description="Basic and acidic residues" evidence="1">
    <location>
        <begin position="26"/>
        <end position="40"/>
    </location>
</feature>
<name>A0ABP9RS65_9ACTN</name>
<gene>
    <name evidence="2" type="ORF">GCM10023322_28420</name>
</gene>
<comment type="caution">
    <text evidence="2">The sequence shown here is derived from an EMBL/GenBank/DDBJ whole genome shotgun (WGS) entry which is preliminary data.</text>
</comment>
<feature type="compositionally biased region" description="Basic and acidic residues" evidence="1">
    <location>
        <begin position="53"/>
        <end position="69"/>
    </location>
</feature>
<organism evidence="2 3">
    <name type="scientific">Rugosimonospora acidiphila</name>
    <dbReference type="NCBI Taxonomy" id="556531"/>
    <lineage>
        <taxon>Bacteria</taxon>
        <taxon>Bacillati</taxon>
        <taxon>Actinomycetota</taxon>
        <taxon>Actinomycetes</taxon>
        <taxon>Micromonosporales</taxon>
        <taxon>Micromonosporaceae</taxon>
        <taxon>Rugosimonospora</taxon>
    </lineage>
</organism>
<evidence type="ECO:0000256" key="1">
    <source>
        <dbReference type="SAM" id="MobiDB-lite"/>
    </source>
</evidence>
<proteinExistence type="predicted"/>
<feature type="region of interest" description="Disordered" evidence="1">
    <location>
        <begin position="1"/>
        <end position="69"/>
    </location>
</feature>
<evidence type="ECO:0000313" key="3">
    <source>
        <dbReference type="Proteomes" id="UP001501570"/>
    </source>
</evidence>
<protein>
    <submittedName>
        <fullName evidence="2">Uncharacterized protein</fullName>
    </submittedName>
</protein>
<dbReference type="Proteomes" id="UP001501570">
    <property type="component" value="Unassembled WGS sequence"/>
</dbReference>
<accession>A0ABP9RS65</accession>